<keyword evidence="11" id="KW-0966">Cell projection</keyword>
<dbReference type="SUPFAM" id="SSF55307">
    <property type="entry name" value="Tubulin C-terminal domain-like"/>
    <property type="match status" value="1"/>
</dbReference>
<evidence type="ECO:0000256" key="7">
    <source>
        <dbReference type="ARBA" id="ARBA00022741"/>
    </source>
</evidence>
<evidence type="ECO:0000256" key="14">
    <source>
        <dbReference type="RuleBase" id="RU000352"/>
    </source>
</evidence>
<evidence type="ECO:0000256" key="8">
    <source>
        <dbReference type="ARBA" id="ARBA00022794"/>
    </source>
</evidence>
<dbReference type="CDD" id="cd02189">
    <property type="entry name" value="delta_zeta_tubulin-like"/>
    <property type="match status" value="1"/>
</dbReference>
<dbReference type="InterPro" id="IPR003008">
    <property type="entry name" value="Tubulin_FtsZ_GTPase"/>
</dbReference>
<dbReference type="InterPro" id="IPR036525">
    <property type="entry name" value="Tubulin/FtsZ_GTPase_sf"/>
</dbReference>
<dbReference type="GO" id="GO:0005200">
    <property type="term" value="F:structural constituent of cytoskeleton"/>
    <property type="evidence" value="ECO:0007669"/>
    <property type="project" value="InterPro"/>
</dbReference>
<evidence type="ECO:0000256" key="1">
    <source>
        <dbReference type="ARBA" id="ARBA00004114"/>
    </source>
</evidence>
<name>A0A8J1TLJ8_OWEFU</name>
<organism evidence="15 16">
    <name type="scientific">Owenia fusiformis</name>
    <name type="common">Polychaete worm</name>
    <dbReference type="NCBI Taxonomy" id="6347"/>
    <lineage>
        <taxon>Eukaryota</taxon>
        <taxon>Metazoa</taxon>
        <taxon>Spiralia</taxon>
        <taxon>Lophotrochozoa</taxon>
        <taxon>Annelida</taxon>
        <taxon>Polychaeta</taxon>
        <taxon>Sedentaria</taxon>
        <taxon>Canalipalpata</taxon>
        <taxon>Sabellida</taxon>
        <taxon>Oweniida</taxon>
        <taxon>Oweniidae</taxon>
        <taxon>Owenia</taxon>
    </lineage>
</organism>
<dbReference type="InterPro" id="IPR017975">
    <property type="entry name" value="Tubulin_CS"/>
</dbReference>
<comment type="subcellular location">
    <subcellularLocation>
        <location evidence="3">Cell projection</location>
        <location evidence="3">Cilium</location>
    </subcellularLocation>
    <subcellularLocation>
        <location evidence="1">Cytoplasm</location>
        <location evidence="1">Cytoskeleton</location>
        <location evidence="1">Microtubule organizing center</location>
        <location evidence="1">Centrosome</location>
        <location evidence="1">Centriole</location>
    </subcellularLocation>
    <subcellularLocation>
        <location evidence="2">Nucleus</location>
    </subcellularLocation>
</comment>
<dbReference type="PRINTS" id="PR01224">
    <property type="entry name" value="DELTATUBULIN"/>
</dbReference>
<keyword evidence="9 14" id="KW-0342">GTP-binding</keyword>
<dbReference type="PROSITE" id="PS00227">
    <property type="entry name" value="TUBULIN"/>
    <property type="match status" value="1"/>
</dbReference>
<gene>
    <name evidence="15" type="ORF">OFUS_LOCUS25997</name>
</gene>
<accession>A0A8J1TLJ8</accession>
<dbReference type="GO" id="GO:0007017">
    <property type="term" value="P:microtubule-based process"/>
    <property type="evidence" value="ECO:0007669"/>
    <property type="project" value="InterPro"/>
</dbReference>
<dbReference type="GO" id="GO:0005874">
    <property type="term" value="C:microtubule"/>
    <property type="evidence" value="ECO:0007669"/>
    <property type="project" value="UniProtKB-KW"/>
</dbReference>
<keyword evidence="10" id="KW-0539">Nucleus</keyword>
<dbReference type="GO" id="GO:0005634">
    <property type="term" value="C:nucleus"/>
    <property type="evidence" value="ECO:0007669"/>
    <property type="project" value="UniProtKB-SubCell"/>
</dbReference>
<reference evidence="15" key="1">
    <citation type="submission" date="2022-03" db="EMBL/GenBank/DDBJ databases">
        <authorList>
            <person name="Martin C."/>
        </authorList>
    </citation>
    <scope>NUCLEOTIDE SEQUENCE</scope>
</reference>
<dbReference type="SUPFAM" id="SSF52490">
    <property type="entry name" value="Tubulin nucleotide-binding domain-like"/>
    <property type="match status" value="1"/>
</dbReference>
<dbReference type="FunFam" id="3.40.50.1440:FF:000021">
    <property type="entry name" value="Tubulin delta chain"/>
    <property type="match status" value="1"/>
</dbReference>
<evidence type="ECO:0000256" key="2">
    <source>
        <dbReference type="ARBA" id="ARBA00004123"/>
    </source>
</evidence>
<comment type="function">
    <text evidence="13">Acts as a positive regulator of hedgehog signaling and regulates ciliary function.</text>
</comment>
<keyword evidence="6 14" id="KW-0493">Microtubule</keyword>
<evidence type="ECO:0000256" key="13">
    <source>
        <dbReference type="ARBA" id="ARBA00046149"/>
    </source>
</evidence>
<dbReference type="GO" id="GO:0005929">
    <property type="term" value="C:cilium"/>
    <property type="evidence" value="ECO:0007669"/>
    <property type="project" value="UniProtKB-SubCell"/>
</dbReference>
<proteinExistence type="inferred from homology"/>
<dbReference type="Pfam" id="PF00091">
    <property type="entry name" value="Tubulin"/>
    <property type="match status" value="1"/>
</dbReference>
<dbReference type="InterPro" id="IPR002967">
    <property type="entry name" value="Delta_tubulin"/>
</dbReference>
<evidence type="ECO:0000313" key="16">
    <source>
        <dbReference type="Proteomes" id="UP000749559"/>
    </source>
</evidence>
<evidence type="ECO:0000256" key="6">
    <source>
        <dbReference type="ARBA" id="ARBA00022701"/>
    </source>
</evidence>
<dbReference type="GO" id="GO:0030030">
    <property type="term" value="P:cell projection organization"/>
    <property type="evidence" value="ECO:0007669"/>
    <property type="project" value="UniProtKB-KW"/>
</dbReference>
<dbReference type="EMBL" id="CAIIXF020000012">
    <property type="protein sequence ID" value="CAH1802305.1"/>
    <property type="molecule type" value="Genomic_DNA"/>
</dbReference>
<dbReference type="OrthoDB" id="10250004at2759"/>
<sequence>MSIVTVQIGQCGNQVGEQLFSTIAEDTYGKYSGVGVKDNETYKTEVEKCFFTLSEKGPPKAKAVLVDMEPKVIAQCKTNAKRSGLWSYNDSSSFCQKRGSGNNWAHGYFKHAQNASINVMELLRKEVEKCDHLGGFLVLMSLAGGTGSGVGAYLSQTIRDEFPNSFIANQIVWPYNTGEVIVQNYNAILTLSHLYNSSDAILIFENDHMQKMCTQLMGIKNISFRDINKVICHHLAGGLLRTNGFLNCNRLKTNHLGDVLEHLVSHPDYKLLTMRAIPLMSQHSKAYSSYNWPGLLKHLRQMLVANAAMEEGIDWNVKVSEGKFRTFNKSVANLMFLRGKDIASPDISAFQDSRLYPDWIPPGCALETWTQPRCFHQYEKAAIMLSNSQSPVGPLNHVISKAWGMFSSRAYVHQYTNHGMAEENFLDAFTSLEQVLKNYKDL</sequence>
<evidence type="ECO:0000256" key="3">
    <source>
        <dbReference type="ARBA" id="ARBA00004138"/>
    </source>
</evidence>
<evidence type="ECO:0000256" key="4">
    <source>
        <dbReference type="ARBA" id="ARBA00009636"/>
    </source>
</evidence>
<dbReference type="AlphaFoldDB" id="A0A8J1TLJ8"/>
<dbReference type="InterPro" id="IPR008280">
    <property type="entry name" value="Tub_FtsZ_C"/>
</dbReference>
<dbReference type="InterPro" id="IPR023123">
    <property type="entry name" value="Tubulin_C"/>
</dbReference>
<evidence type="ECO:0000256" key="11">
    <source>
        <dbReference type="ARBA" id="ARBA00023273"/>
    </source>
</evidence>
<evidence type="ECO:0000256" key="12">
    <source>
        <dbReference type="ARBA" id="ARBA00030594"/>
    </source>
</evidence>
<evidence type="ECO:0000256" key="10">
    <source>
        <dbReference type="ARBA" id="ARBA00023242"/>
    </source>
</evidence>
<dbReference type="Gene3D" id="3.40.50.1440">
    <property type="entry name" value="Tubulin/FtsZ, GTPase domain"/>
    <property type="match status" value="1"/>
</dbReference>
<keyword evidence="7 14" id="KW-0547">Nucleotide-binding</keyword>
<dbReference type="Proteomes" id="UP000749559">
    <property type="component" value="Unassembled WGS sequence"/>
</dbReference>
<dbReference type="SMART" id="SM00864">
    <property type="entry name" value="Tubulin"/>
    <property type="match status" value="1"/>
</dbReference>
<comment type="caution">
    <text evidence="15">The sequence shown here is derived from an EMBL/GenBank/DDBJ whole genome shotgun (WGS) entry which is preliminary data.</text>
</comment>
<protein>
    <recommendedName>
        <fullName evidence="5">Tubulin delta chain</fullName>
    </recommendedName>
    <alternativeName>
        <fullName evidence="12">Delta-tubulin</fullName>
    </alternativeName>
</protein>
<dbReference type="Gene3D" id="1.10.287.600">
    <property type="entry name" value="Helix hairpin bin"/>
    <property type="match status" value="1"/>
</dbReference>
<dbReference type="GO" id="GO:0005814">
    <property type="term" value="C:centriole"/>
    <property type="evidence" value="ECO:0007669"/>
    <property type="project" value="UniProtKB-SubCell"/>
</dbReference>
<evidence type="ECO:0000313" key="15">
    <source>
        <dbReference type="EMBL" id="CAH1802305.1"/>
    </source>
</evidence>
<keyword evidence="8" id="KW-0970">Cilium biogenesis/degradation</keyword>
<evidence type="ECO:0000256" key="5">
    <source>
        <dbReference type="ARBA" id="ARBA00014184"/>
    </source>
</evidence>
<dbReference type="PANTHER" id="PTHR11588">
    <property type="entry name" value="TUBULIN"/>
    <property type="match status" value="1"/>
</dbReference>
<dbReference type="GO" id="GO:0005525">
    <property type="term" value="F:GTP binding"/>
    <property type="evidence" value="ECO:0007669"/>
    <property type="project" value="UniProtKB-UniRule"/>
</dbReference>
<comment type="similarity">
    <text evidence="4 14">Belongs to the tubulin family.</text>
</comment>
<dbReference type="PRINTS" id="PR01161">
    <property type="entry name" value="TUBULIN"/>
</dbReference>
<evidence type="ECO:0000256" key="9">
    <source>
        <dbReference type="ARBA" id="ARBA00023134"/>
    </source>
</evidence>
<dbReference type="InterPro" id="IPR000217">
    <property type="entry name" value="Tubulin"/>
</dbReference>
<keyword evidence="16" id="KW-1185">Reference proteome</keyword>